<dbReference type="GO" id="GO:0016020">
    <property type="term" value="C:membrane"/>
    <property type="evidence" value="ECO:0007669"/>
    <property type="project" value="UniProtKB-SubCell"/>
</dbReference>
<dbReference type="GO" id="GO:0016746">
    <property type="term" value="F:acyltransferase activity"/>
    <property type="evidence" value="ECO:0007669"/>
    <property type="project" value="UniProtKB-KW"/>
</dbReference>
<keyword evidence="8" id="KW-0443">Lipid metabolism</keyword>
<sequence length="478" mass="55242">MATPLDSNTTSFSGSPYSPDPWDLSSLDKLTAFDFLDNLALSAKVEKLNRSIQLQAENLKKRRDKVKKEYEVQKERVLQSVEFEKYKAKYGKDVDKLLEKWSDPQAVSAREKLSFVVGVSNIFITGLLMGGYPQWMHIWYTAQLLWFLPLRYWQYHQKGYHYFLADLCYFVNILLLLSLWVFPNSRRLFLSTYCLAYGNNAVAIAMWRNSMVFHSLDKVTSLFIHIMPPVVLHCLVHLTPLSVLQERFPAVARVKTQEHYTLVDMILWSSLPYAVWQLMYHLLITVRKANEIRAGRPTSFTWLRKSYANTWIGKMVLKLPNVLQEYAFMGLQYLYALATMLPCPLWFYYRPASAAFISSVALWSVYNGATYYIDVFGNRFKRELEQLKRESAKWQHKTAEPSPTLPAVQDGHFEELPKNVVELDTATSTSTEHKAKDNEITKRTTATTETHVKLKPEAETEAQTGSHGPITIEAEKDE</sequence>
<evidence type="ECO:0000313" key="16">
    <source>
        <dbReference type="EMBL" id="RPA86616.1"/>
    </source>
</evidence>
<feature type="compositionally biased region" description="Basic and acidic residues" evidence="14">
    <location>
        <begin position="431"/>
        <end position="442"/>
    </location>
</feature>
<evidence type="ECO:0000256" key="1">
    <source>
        <dbReference type="ARBA" id="ARBA00004141"/>
    </source>
</evidence>
<reference evidence="16 17" key="1">
    <citation type="journal article" date="2018" name="Nat. Ecol. Evol.">
        <title>Pezizomycetes genomes reveal the molecular basis of ectomycorrhizal truffle lifestyle.</title>
        <authorList>
            <person name="Murat C."/>
            <person name="Payen T."/>
            <person name="Noel B."/>
            <person name="Kuo A."/>
            <person name="Morin E."/>
            <person name="Chen J."/>
            <person name="Kohler A."/>
            <person name="Krizsan K."/>
            <person name="Balestrini R."/>
            <person name="Da Silva C."/>
            <person name="Montanini B."/>
            <person name="Hainaut M."/>
            <person name="Levati E."/>
            <person name="Barry K.W."/>
            <person name="Belfiori B."/>
            <person name="Cichocki N."/>
            <person name="Clum A."/>
            <person name="Dockter R.B."/>
            <person name="Fauchery L."/>
            <person name="Guy J."/>
            <person name="Iotti M."/>
            <person name="Le Tacon F."/>
            <person name="Lindquist E.A."/>
            <person name="Lipzen A."/>
            <person name="Malagnac F."/>
            <person name="Mello A."/>
            <person name="Molinier V."/>
            <person name="Miyauchi S."/>
            <person name="Poulain J."/>
            <person name="Riccioni C."/>
            <person name="Rubini A."/>
            <person name="Sitrit Y."/>
            <person name="Splivallo R."/>
            <person name="Traeger S."/>
            <person name="Wang M."/>
            <person name="Zifcakova L."/>
            <person name="Wipf D."/>
            <person name="Zambonelli A."/>
            <person name="Paolocci F."/>
            <person name="Nowrousian M."/>
            <person name="Ottonello S."/>
            <person name="Baldrian P."/>
            <person name="Spatafora J.W."/>
            <person name="Henrissat B."/>
            <person name="Nagy L.G."/>
            <person name="Aury J.M."/>
            <person name="Wincker P."/>
            <person name="Grigoriev I.V."/>
            <person name="Bonfante P."/>
            <person name="Martin F.M."/>
        </authorList>
    </citation>
    <scope>NUCLEOTIDE SEQUENCE [LARGE SCALE GENOMIC DNA]</scope>
    <source>
        <strain evidence="16 17">RN42</strain>
    </source>
</reference>
<keyword evidence="17" id="KW-1185">Reference proteome</keyword>
<keyword evidence="11" id="KW-1208">Phospholipid metabolism</keyword>
<proteinExistence type="inferred from homology"/>
<evidence type="ECO:0000256" key="4">
    <source>
        <dbReference type="ARBA" id="ARBA00022516"/>
    </source>
</evidence>
<feature type="transmembrane region" description="Helical" evidence="15">
    <location>
        <begin position="219"/>
        <end position="238"/>
    </location>
</feature>
<evidence type="ECO:0000256" key="2">
    <source>
        <dbReference type="ARBA" id="ARBA00006675"/>
    </source>
</evidence>
<evidence type="ECO:0000256" key="15">
    <source>
        <dbReference type="SAM" id="Phobius"/>
    </source>
</evidence>
<keyword evidence="13" id="KW-0175">Coiled coil</keyword>
<feature type="transmembrane region" description="Helical" evidence="15">
    <location>
        <begin position="188"/>
        <end position="207"/>
    </location>
</feature>
<feature type="region of interest" description="Disordered" evidence="14">
    <location>
        <begin position="426"/>
        <end position="478"/>
    </location>
</feature>
<feature type="coiled-coil region" evidence="13">
    <location>
        <begin position="42"/>
        <end position="76"/>
    </location>
</feature>
<evidence type="ECO:0000256" key="6">
    <source>
        <dbReference type="ARBA" id="ARBA00022692"/>
    </source>
</evidence>
<keyword evidence="6 15" id="KW-0812">Transmembrane</keyword>
<evidence type="ECO:0000256" key="5">
    <source>
        <dbReference type="ARBA" id="ARBA00022679"/>
    </source>
</evidence>
<dbReference type="EMBL" id="ML119649">
    <property type="protein sequence ID" value="RPA86616.1"/>
    <property type="molecule type" value="Genomic_DNA"/>
</dbReference>
<evidence type="ECO:0000256" key="3">
    <source>
        <dbReference type="ARBA" id="ARBA00019082"/>
    </source>
</evidence>
<organism evidence="16 17">
    <name type="scientific">Ascobolus immersus RN42</name>
    <dbReference type="NCBI Taxonomy" id="1160509"/>
    <lineage>
        <taxon>Eukaryota</taxon>
        <taxon>Fungi</taxon>
        <taxon>Dikarya</taxon>
        <taxon>Ascomycota</taxon>
        <taxon>Pezizomycotina</taxon>
        <taxon>Pezizomycetes</taxon>
        <taxon>Pezizales</taxon>
        <taxon>Ascobolaceae</taxon>
        <taxon>Ascobolus</taxon>
    </lineage>
</organism>
<comment type="subcellular location">
    <subcellularLocation>
        <location evidence="1">Membrane</location>
        <topology evidence="1">Multi-pass membrane protein</topology>
    </subcellularLocation>
</comment>
<keyword evidence="10" id="KW-0594">Phospholipid biosynthesis</keyword>
<keyword evidence="12" id="KW-0012">Acyltransferase</keyword>
<evidence type="ECO:0000256" key="10">
    <source>
        <dbReference type="ARBA" id="ARBA00023209"/>
    </source>
</evidence>
<keyword evidence="4" id="KW-0444">Lipid biosynthesis</keyword>
<feature type="transmembrane region" description="Helical" evidence="15">
    <location>
        <begin position="265"/>
        <end position="286"/>
    </location>
</feature>
<gene>
    <name evidence="16" type="ORF">BJ508DRAFT_204204</name>
</gene>
<evidence type="ECO:0000313" key="17">
    <source>
        <dbReference type="Proteomes" id="UP000275078"/>
    </source>
</evidence>
<dbReference type="PANTHER" id="PTHR31201">
    <property type="entry name" value="OS01G0585100 PROTEIN"/>
    <property type="match status" value="1"/>
</dbReference>
<feature type="transmembrane region" description="Helical" evidence="15">
    <location>
        <begin position="113"/>
        <end position="132"/>
    </location>
</feature>
<dbReference type="AlphaFoldDB" id="A0A3N4ILQ0"/>
<feature type="transmembrane region" description="Helical" evidence="15">
    <location>
        <begin position="162"/>
        <end position="182"/>
    </location>
</feature>
<evidence type="ECO:0000256" key="12">
    <source>
        <dbReference type="ARBA" id="ARBA00023315"/>
    </source>
</evidence>
<evidence type="ECO:0000256" key="7">
    <source>
        <dbReference type="ARBA" id="ARBA00022989"/>
    </source>
</evidence>
<dbReference type="GO" id="GO:0006656">
    <property type="term" value="P:phosphatidylcholine biosynthetic process"/>
    <property type="evidence" value="ECO:0007669"/>
    <property type="project" value="TreeGrafter"/>
</dbReference>
<dbReference type="Proteomes" id="UP000275078">
    <property type="component" value="Unassembled WGS sequence"/>
</dbReference>
<dbReference type="InterPro" id="IPR021261">
    <property type="entry name" value="GPCAT"/>
</dbReference>
<dbReference type="OrthoDB" id="406287at2759"/>
<keyword evidence="9 15" id="KW-0472">Membrane</keyword>
<dbReference type="PANTHER" id="PTHR31201:SF1">
    <property type="entry name" value="GLYCEROPHOSPHOCHOLINE ACYLTRANSFERASE 1"/>
    <property type="match status" value="1"/>
</dbReference>
<name>A0A3N4ILQ0_ASCIM</name>
<keyword evidence="5" id="KW-0808">Transferase</keyword>
<evidence type="ECO:0000256" key="11">
    <source>
        <dbReference type="ARBA" id="ARBA00023264"/>
    </source>
</evidence>
<comment type="similarity">
    <text evidence="2">Belongs to the GPC1 family.</text>
</comment>
<evidence type="ECO:0000256" key="13">
    <source>
        <dbReference type="SAM" id="Coils"/>
    </source>
</evidence>
<accession>A0A3N4ILQ0</accession>
<evidence type="ECO:0000256" key="9">
    <source>
        <dbReference type="ARBA" id="ARBA00023136"/>
    </source>
</evidence>
<protein>
    <recommendedName>
        <fullName evidence="3">Glycerophosphocholine acyltransferase 1</fullName>
    </recommendedName>
</protein>
<feature type="transmembrane region" description="Helical" evidence="15">
    <location>
        <begin position="355"/>
        <end position="373"/>
    </location>
</feature>
<feature type="transmembrane region" description="Helical" evidence="15">
    <location>
        <begin position="326"/>
        <end position="349"/>
    </location>
</feature>
<evidence type="ECO:0000256" key="14">
    <source>
        <dbReference type="SAM" id="MobiDB-lite"/>
    </source>
</evidence>
<dbReference type="Pfam" id="PF10998">
    <property type="entry name" value="DUF2838"/>
    <property type="match status" value="1"/>
</dbReference>
<evidence type="ECO:0000256" key="8">
    <source>
        <dbReference type="ARBA" id="ARBA00023098"/>
    </source>
</evidence>
<keyword evidence="7 15" id="KW-1133">Transmembrane helix</keyword>